<evidence type="ECO:0000313" key="3">
    <source>
        <dbReference type="Proteomes" id="UP001642464"/>
    </source>
</evidence>
<dbReference type="EMBL" id="CAXAMM010038718">
    <property type="protein sequence ID" value="CAK9080402.1"/>
    <property type="molecule type" value="Genomic_DNA"/>
</dbReference>
<keyword evidence="3" id="KW-1185">Reference proteome</keyword>
<proteinExistence type="predicted"/>
<dbReference type="EMBL" id="CAXAMM010038729">
    <property type="protein sequence ID" value="CAK9080515.1"/>
    <property type="molecule type" value="Genomic_DNA"/>
</dbReference>
<name>A0ABP0PY93_9DINO</name>
<reference evidence="1 3" key="1">
    <citation type="submission" date="2024-02" db="EMBL/GenBank/DDBJ databases">
        <authorList>
            <person name="Chen Y."/>
            <person name="Shah S."/>
            <person name="Dougan E. K."/>
            <person name="Thang M."/>
            <person name="Chan C."/>
        </authorList>
    </citation>
    <scope>NUCLEOTIDE SEQUENCE [LARGE SCALE GENOMIC DNA]</scope>
</reference>
<sequence>MLLAYVDDLLLISSSEDVEQVVMKTIGDIVPMKSTGLILPSREGGGKTTFIGRELIRNPYESAVYIMVRPEYLLSTFEEYGLKKEVKACTPRKDGSESCLSTALHFDGREEFLVMVHSFSDASHGPYRFNGRRGITGGVTYFENGLTVSSVSCSGLAKASGKEMVQYSAGTMSDGSKRPPQGVIQQDAGENEEFELIAGSTDDLAILKGMYADQDTRVPLPEDCKTAE</sequence>
<accession>A0ABP0PY93</accession>
<evidence type="ECO:0000313" key="2">
    <source>
        <dbReference type="EMBL" id="CAK9080515.1"/>
    </source>
</evidence>
<comment type="caution">
    <text evidence="1">The sequence shown here is derived from an EMBL/GenBank/DDBJ whole genome shotgun (WGS) entry which is preliminary data.</text>
</comment>
<dbReference type="Proteomes" id="UP001642464">
    <property type="component" value="Unassembled WGS sequence"/>
</dbReference>
<gene>
    <name evidence="1" type="ORF">SCF082_LOCUS38326</name>
    <name evidence="2" type="ORF">SCF082_LOCUS38370</name>
</gene>
<evidence type="ECO:0000313" key="1">
    <source>
        <dbReference type="EMBL" id="CAK9080402.1"/>
    </source>
</evidence>
<organism evidence="1 3">
    <name type="scientific">Durusdinium trenchii</name>
    <dbReference type="NCBI Taxonomy" id="1381693"/>
    <lineage>
        <taxon>Eukaryota</taxon>
        <taxon>Sar</taxon>
        <taxon>Alveolata</taxon>
        <taxon>Dinophyceae</taxon>
        <taxon>Suessiales</taxon>
        <taxon>Symbiodiniaceae</taxon>
        <taxon>Durusdinium</taxon>
    </lineage>
</organism>
<protein>
    <submittedName>
        <fullName evidence="1">Ankyrin repeat domain-containing protein 50</fullName>
    </submittedName>
</protein>